<keyword evidence="3" id="KW-0645">Protease</keyword>
<dbReference type="GO" id="GO:0006508">
    <property type="term" value="P:proteolysis"/>
    <property type="evidence" value="ECO:0007669"/>
    <property type="project" value="UniProtKB-KW"/>
</dbReference>
<feature type="transmembrane region" description="Helical" evidence="1">
    <location>
        <begin position="114"/>
        <end position="132"/>
    </location>
</feature>
<dbReference type="EMBL" id="FOBB01000005">
    <property type="protein sequence ID" value="SEM63928.1"/>
    <property type="molecule type" value="Genomic_DNA"/>
</dbReference>
<dbReference type="RefSeq" id="WP_089916683.1">
    <property type="nucleotide sequence ID" value="NZ_FOBB01000005.1"/>
</dbReference>
<dbReference type="PANTHER" id="PTHR39430:SF1">
    <property type="entry name" value="PROTEASE"/>
    <property type="match status" value="1"/>
</dbReference>
<dbReference type="Pfam" id="PF02517">
    <property type="entry name" value="Rce1-like"/>
    <property type="match status" value="1"/>
</dbReference>
<dbReference type="STRING" id="573321.SAMN04488505_105264"/>
<feature type="domain" description="CAAX prenyl protease 2/Lysostaphin resistance protein A-like" evidence="2">
    <location>
        <begin position="112"/>
        <end position="205"/>
    </location>
</feature>
<evidence type="ECO:0000256" key="1">
    <source>
        <dbReference type="SAM" id="Phobius"/>
    </source>
</evidence>
<accession>A0A1H8A258</accession>
<protein>
    <submittedName>
        <fullName evidence="3">CAAX protease self-immunity</fullName>
    </submittedName>
</protein>
<dbReference type="AlphaFoldDB" id="A0A1H8A258"/>
<dbReference type="OrthoDB" id="324900at2"/>
<evidence type="ECO:0000313" key="4">
    <source>
        <dbReference type="Proteomes" id="UP000198984"/>
    </source>
</evidence>
<evidence type="ECO:0000313" key="3">
    <source>
        <dbReference type="EMBL" id="SEM63928.1"/>
    </source>
</evidence>
<evidence type="ECO:0000259" key="2">
    <source>
        <dbReference type="Pfam" id="PF02517"/>
    </source>
</evidence>
<dbReference type="GO" id="GO:0004175">
    <property type="term" value="F:endopeptidase activity"/>
    <property type="evidence" value="ECO:0007669"/>
    <property type="project" value="UniProtKB-ARBA"/>
</dbReference>
<dbReference type="Proteomes" id="UP000198984">
    <property type="component" value="Unassembled WGS sequence"/>
</dbReference>
<reference evidence="3 4" key="1">
    <citation type="submission" date="2016-10" db="EMBL/GenBank/DDBJ databases">
        <authorList>
            <person name="de Groot N.N."/>
        </authorList>
    </citation>
    <scope>NUCLEOTIDE SEQUENCE [LARGE SCALE GENOMIC DNA]</scope>
    <source>
        <strain evidence="3 4">DSM 21039</strain>
    </source>
</reference>
<feature type="transmembrane region" description="Helical" evidence="1">
    <location>
        <begin position="238"/>
        <end position="258"/>
    </location>
</feature>
<gene>
    <name evidence="3" type="ORF">SAMN04488505_105264</name>
</gene>
<sequence length="274" mass="30768">MYKILIRSLLFWALFVALFYGVGHLAAMVPGQWSRLVLAFLGVMAGFFLMWTFLKIEKKTFKGVGLVLESSTLPKFLLGILIGAVFIALALFALTCFTDLELKRSSNAIQLQTWLWSLMVIIPLAFLEELMFRSYAFLQLNKAYGLLWAQFIAAIAFALYHVAGGWSWQVAFLGPGVWAFVFGLAAVWSKGIALPTGIHTALNFLQLLTGMKKDKASLWLLDLKTDHAINAQAQVSKIGIFIQVFILIAALFATWLYIRRSRHPLQEHKPVLPV</sequence>
<keyword evidence="4" id="KW-1185">Reference proteome</keyword>
<name>A0A1H8A258_9BACT</name>
<feature type="transmembrane region" description="Helical" evidence="1">
    <location>
        <begin position="168"/>
        <end position="188"/>
    </location>
</feature>
<keyword evidence="1" id="KW-0812">Transmembrane</keyword>
<dbReference type="InterPro" id="IPR003675">
    <property type="entry name" value="Rce1/LyrA-like_dom"/>
</dbReference>
<dbReference type="PANTHER" id="PTHR39430">
    <property type="entry name" value="MEMBRANE-ASSOCIATED PROTEASE-RELATED"/>
    <property type="match status" value="1"/>
</dbReference>
<proteinExistence type="predicted"/>
<keyword evidence="1" id="KW-1133">Transmembrane helix</keyword>
<dbReference type="GO" id="GO:0080120">
    <property type="term" value="P:CAAX-box protein maturation"/>
    <property type="evidence" value="ECO:0007669"/>
    <property type="project" value="UniProtKB-ARBA"/>
</dbReference>
<keyword evidence="1" id="KW-0472">Membrane</keyword>
<organism evidence="3 4">
    <name type="scientific">Chitinophaga rupis</name>
    <dbReference type="NCBI Taxonomy" id="573321"/>
    <lineage>
        <taxon>Bacteria</taxon>
        <taxon>Pseudomonadati</taxon>
        <taxon>Bacteroidota</taxon>
        <taxon>Chitinophagia</taxon>
        <taxon>Chitinophagales</taxon>
        <taxon>Chitinophagaceae</taxon>
        <taxon>Chitinophaga</taxon>
    </lineage>
</organism>
<feature type="transmembrane region" description="Helical" evidence="1">
    <location>
        <begin position="36"/>
        <end position="54"/>
    </location>
</feature>
<keyword evidence="3" id="KW-0378">Hydrolase</keyword>
<feature type="transmembrane region" description="Helical" evidence="1">
    <location>
        <begin position="144"/>
        <end position="162"/>
    </location>
</feature>
<feature type="transmembrane region" description="Helical" evidence="1">
    <location>
        <begin position="75"/>
        <end position="94"/>
    </location>
</feature>